<keyword evidence="2" id="KW-1185">Reference proteome</keyword>
<protein>
    <recommendedName>
        <fullName evidence="3">Integrator complex subunit 4</fullName>
    </recommendedName>
</protein>
<reference evidence="2" key="1">
    <citation type="submission" date="2010-08" db="EMBL/GenBank/DDBJ databases">
        <authorList>
            <consortium name="Caenorhabditis japonica Sequencing Consortium"/>
            <person name="Wilson R.K."/>
        </authorList>
    </citation>
    <scope>NUCLEOTIDE SEQUENCE [LARGE SCALE GENOMIC DNA]</scope>
    <source>
        <strain evidence="2">DF5081</strain>
    </source>
</reference>
<dbReference type="Gene3D" id="1.25.10.10">
    <property type="entry name" value="Leucine-rich Repeat Variant"/>
    <property type="match status" value="2"/>
</dbReference>
<dbReference type="PANTHER" id="PTHR20938">
    <property type="entry name" value="INTEGRATOR COMPLEX SUBUNIT 4"/>
    <property type="match status" value="1"/>
</dbReference>
<dbReference type="PANTHER" id="PTHR20938:SF0">
    <property type="entry name" value="INTEGRATOR COMPLEX SUBUNIT 4"/>
    <property type="match status" value="1"/>
</dbReference>
<dbReference type="InterPro" id="IPR011989">
    <property type="entry name" value="ARM-like"/>
</dbReference>
<evidence type="ECO:0000313" key="2">
    <source>
        <dbReference type="Proteomes" id="UP000005237"/>
    </source>
</evidence>
<proteinExistence type="predicted"/>
<evidence type="ECO:0000313" key="1">
    <source>
        <dbReference type="EnsemblMetazoa" id="CJA04003.1"/>
    </source>
</evidence>
<organism evidence="1 2">
    <name type="scientific">Caenorhabditis japonica</name>
    <dbReference type="NCBI Taxonomy" id="281687"/>
    <lineage>
        <taxon>Eukaryota</taxon>
        <taxon>Metazoa</taxon>
        <taxon>Ecdysozoa</taxon>
        <taxon>Nematoda</taxon>
        <taxon>Chromadorea</taxon>
        <taxon>Rhabditida</taxon>
        <taxon>Rhabditina</taxon>
        <taxon>Rhabditomorpha</taxon>
        <taxon>Rhabditoidea</taxon>
        <taxon>Rhabditidae</taxon>
        <taxon>Peloderinae</taxon>
        <taxon>Caenorhabditis</taxon>
    </lineage>
</organism>
<dbReference type="GO" id="GO:0016180">
    <property type="term" value="P:snRNA processing"/>
    <property type="evidence" value="ECO:0007669"/>
    <property type="project" value="TreeGrafter"/>
</dbReference>
<dbReference type="AlphaFoldDB" id="A0A8R1HK38"/>
<evidence type="ECO:0008006" key="3">
    <source>
        <dbReference type="Google" id="ProtNLM"/>
    </source>
</evidence>
<dbReference type="GO" id="GO:0032039">
    <property type="term" value="C:integrator complex"/>
    <property type="evidence" value="ECO:0007669"/>
    <property type="project" value="TreeGrafter"/>
</dbReference>
<accession>A0A8R1HK38</accession>
<name>A0A8R1HK38_CAEJA</name>
<dbReference type="FunFam" id="1.25.10.10:FF:001397">
    <property type="entry name" value="INTegrator complex Subunit homolog"/>
    <property type="match status" value="1"/>
</dbReference>
<reference evidence="1" key="2">
    <citation type="submission" date="2022-06" db="UniProtKB">
        <authorList>
            <consortium name="EnsemblMetazoa"/>
        </authorList>
    </citation>
    <scope>IDENTIFICATION</scope>
    <source>
        <strain evidence="1">DF5081</strain>
    </source>
</reference>
<dbReference type="InterPro" id="IPR016024">
    <property type="entry name" value="ARM-type_fold"/>
</dbReference>
<dbReference type="Proteomes" id="UP000005237">
    <property type="component" value="Unassembled WGS sequence"/>
</dbReference>
<dbReference type="EnsemblMetazoa" id="CJA04003.1">
    <property type="protein sequence ID" value="CJA04003.1"/>
    <property type="gene ID" value="WBGene00123207"/>
</dbReference>
<dbReference type="SUPFAM" id="SSF48371">
    <property type="entry name" value="ARM repeat"/>
    <property type="match status" value="1"/>
</dbReference>
<sequence length="806" mass="90726">MFAPAPRKRELLAEPSLLPVKKSRLDRESGRLQQQQTERKFKRRKLQEVIDELVVRVENNDRQLTNNLIRELDSEHVRVVRPEDFETSTTLMMKACLSAKVDSVASKVFNCLMGIFSRGSFEDRQKFILSLEEDADGLFSKNNLDAGVLLIYTIGLNEHLIKVEQVPEKVQLIARRSLAYSSLSSTANRTTAIEFLVAFCVSSKNSDLEKSKECEKQLCRLGKDRDYRVRKAASDAILRLAKSGYFLEKSTYKVAKAFIKDQDSTVRITAIRLLIYFANRIGKGQGKPKETELEGTTPLTDDAFSAICDAMNDIEIAVRVEAAKTLGEFESVSDDLIEQTLDKKMMRTNANAQVVKVEQSLFALSKKAAVQNDRRWKFAKKAPPKLEAKGGWSRGKELNATCPEGTKEVEEDDEESIIPHGACGAFVTALEDEFMGVRKAAVYSLGHLACTRPTFAISALEYLADMFNDEIADVRLDAINALTPLIAHGQLNSEQLNVILKCLDDAMPESRQAMRELLKRAQFVDVNCIEMCVKGLLACMKRFPKDKEQVFSCMADIGYNHAVQVQSIMRSLLDIHLIFHTREPSIEDQEYVGKLITVLNAASQTPAMVHVMPEFVHRHYRFLRSSFPYLVRPIRVLDEQQQCGKVGQISGKGKDKDKDKAEEILTKTYTRLCEAAASSQLSDRNLKRDDIFRDTSAISLYNENVSGAARLIFCLGEVSATVDSVAHTVLRGGELINIKQLILQSIEDMQCIEHQFSGVSSQIHSYLVHCRVFLSFLDMLVWLVQEMASQEQLVEAAKMILLDCET</sequence>